<evidence type="ECO:0000259" key="7">
    <source>
        <dbReference type="SMART" id="SM00198"/>
    </source>
</evidence>
<evidence type="ECO:0000313" key="9">
    <source>
        <dbReference type="Proteomes" id="UP001249851"/>
    </source>
</evidence>
<evidence type="ECO:0000256" key="1">
    <source>
        <dbReference type="ARBA" id="ARBA00004613"/>
    </source>
</evidence>
<dbReference type="FunFam" id="2.20.100.10:FF:000001">
    <property type="entry name" value="semaphorin-5A isoform X1"/>
    <property type="match status" value="2"/>
</dbReference>
<feature type="region of interest" description="Disordered" evidence="6">
    <location>
        <begin position="139"/>
        <end position="159"/>
    </location>
</feature>
<dbReference type="InterPro" id="IPR035940">
    <property type="entry name" value="CAP_sf"/>
</dbReference>
<proteinExistence type="predicted"/>
<evidence type="ECO:0000256" key="2">
    <source>
        <dbReference type="ARBA" id="ARBA00022525"/>
    </source>
</evidence>
<dbReference type="InterPro" id="IPR036383">
    <property type="entry name" value="TSP1_rpt_sf"/>
</dbReference>
<dbReference type="InterPro" id="IPR034113">
    <property type="entry name" value="SCP_GAPR1-like"/>
</dbReference>
<dbReference type="Pfam" id="PF00090">
    <property type="entry name" value="TSP_1"/>
    <property type="match status" value="2"/>
</dbReference>
<dbReference type="PRINTS" id="PR00837">
    <property type="entry name" value="V5TPXLIKE"/>
</dbReference>
<name>A0AAD9R784_ACRCE</name>
<dbReference type="Proteomes" id="UP001249851">
    <property type="component" value="Unassembled WGS sequence"/>
</dbReference>
<dbReference type="SUPFAM" id="SSF55797">
    <property type="entry name" value="PR-1-like"/>
    <property type="match status" value="1"/>
</dbReference>
<evidence type="ECO:0000256" key="3">
    <source>
        <dbReference type="ARBA" id="ARBA00022729"/>
    </source>
</evidence>
<dbReference type="Gene3D" id="3.40.33.10">
    <property type="entry name" value="CAP"/>
    <property type="match status" value="1"/>
</dbReference>
<reference evidence="8" key="1">
    <citation type="journal article" date="2023" name="G3 (Bethesda)">
        <title>Whole genome assembly and annotation of the endangered Caribbean coral Acropora cervicornis.</title>
        <authorList>
            <person name="Selwyn J.D."/>
            <person name="Vollmer S.V."/>
        </authorList>
    </citation>
    <scope>NUCLEOTIDE SEQUENCE</scope>
    <source>
        <strain evidence="8">K2</strain>
    </source>
</reference>
<organism evidence="8 9">
    <name type="scientific">Acropora cervicornis</name>
    <name type="common">Staghorn coral</name>
    <dbReference type="NCBI Taxonomy" id="6130"/>
    <lineage>
        <taxon>Eukaryota</taxon>
        <taxon>Metazoa</taxon>
        <taxon>Cnidaria</taxon>
        <taxon>Anthozoa</taxon>
        <taxon>Hexacorallia</taxon>
        <taxon>Scleractinia</taxon>
        <taxon>Astrocoeniina</taxon>
        <taxon>Acroporidae</taxon>
        <taxon>Acropora</taxon>
    </lineage>
</organism>
<dbReference type="Pfam" id="PF00188">
    <property type="entry name" value="CAP"/>
    <property type="match status" value="1"/>
</dbReference>
<evidence type="ECO:0000256" key="6">
    <source>
        <dbReference type="SAM" id="MobiDB-lite"/>
    </source>
</evidence>
<keyword evidence="4" id="KW-0677">Repeat</keyword>
<dbReference type="InterPro" id="IPR052065">
    <property type="entry name" value="Compl_asym_regulator"/>
</dbReference>
<protein>
    <submittedName>
        <fullName evidence="8">Ectin</fullName>
    </submittedName>
</protein>
<keyword evidence="3" id="KW-0732">Signal</keyword>
<keyword evidence="2" id="KW-0964">Secreted</keyword>
<dbReference type="PANTHER" id="PTHR22906:SF43">
    <property type="entry name" value="PROPERDIN"/>
    <property type="match status" value="1"/>
</dbReference>
<comment type="caution">
    <text evidence="8">The sequence shown here is derived from an EMBL/GenBank/DDBJ whole genome shotgun (WGS) entry which is preliminary data.</text>
</comment>
<keyword evidence="5" id="KW-1015">Disulfide bond</keyword>
<dbReference type="InterPro" id="IPR014044">
    <property type="entry name" value="CAP_dom"/>
</dbReference>
<dbReference type="InterPro" id="IPR000884">
    <property type="entry name" value="TSP1_rpt"/>
</dbReference>
<evidence type="ECO:0000256" key="5">
    <source>
        <dbReference type="ARBA" id="ARBA00023157"/>
    </source>
</evidence>
<sequence>MPQESVKKRMEKLRSTDMMQTSFSICILSFYLLSFCHGAPLPAFLRSVLSGNGMKEESRVLKRSAPVMQDEIPVCAQNQTDRYSSSSRLCRLVKDLGFCEFNDLYQTVLQSCPIGCGFCRVEDGNWSVWGAWSPCSATCGDGQRSRSRSCTNPPPSGGGADCVGASQEIEGCNRRSCEGIGGWSNWGQWSACSESCNIGIQARTRTCTNPPPTIPEGGCEGSAFETQICSTSGQSPSVVTRTIAYHNKATINNRSKTALSSKLTLVIGVNKTTEVSASVSTAAATTSPVSRTTQTQIGPTVVSLTAKQQACLDAHNAKRAIHGSPPLEWDFTLAMNADEWANQLAVTRQLEHDPNIMNEGENLFKSAGALECVDAVERWFLEGKDYDYEDDNKLDDDTSNFTQLVWRNTTRVGVATVVEVVSGGSLETYIVARYTPPGNIEGQFEENPYEVISKAE</sequence>
<dbReference type="SMART" id="SM00209">
    <property type="entry name" value="TSP1"/>
    <property type="match status" value="2"/>
</dbReference>
<dbReference type="EMBL" id="JARQWQ010000001">
    <property type="protein sequence ID" value="KAK2574393.1"/>
    <property type="molecule type" value="Genomic_DNA"/>
</dbReference>
<dbReference type="CDD" id="cd05382">
    <property type="entry name" value="CAP_GAPR1-like"/>
    <property type="match status" value="1"/>
</dbReference>
<dbReference type="FunFam" id="3.40.33.10:FF:000010">
    <property type="entry name" value="Predicted protein"/>
    <property type="match status" value="1"/>
</dbReference>
<comment type="subcellular location">
    <subcellularLocation>
        <location evidence="1">Secreted</location>
    </subcellularLocation>
</comment>
<feature type="domain" description="SCP" evidence="7">
    <location>
        <begin position="306"/>
        <end position="442"/>
    </location>
</feature>
<dbReference type="InterPro" id="IPR001283">
    <property type="entry name" value="CRISP-related"/>
</dbReference>
<dbReference type="PROSITE" id="PS50092">
    <property type="entry name" value="TSP1"/>
    <property type="match status" value="2"/>
</dbReference>
<keyword evidence="9" id="KW-1185">Reference proteome</keyword>
<evidence type="ECO:0000256" key="4">
    <source>
        <dbReference type="ARBA" id="ARBA00022737"/>
    </source>
</evidence>
<gene>
    <name evidence="8" type="ORF">P5673_000553</name>
</gene>
<reference evidence="8" key="2">
    <citation type="journal article" date="2023" name="Science">
        <title>Genomic signatures of disease resistance in endangered staghorn corals.</title>
        <authorList>
            <person name="Vollmer S.V."/>
            <person name="Selwyn J.D."/>
            <person name="Despard B.A."/>
            <person name="Roesel C.L."/>
        </authorList>
    </citation>
    <scope>NUCLEOTIDE SEQUENCE</scope>
    <source>
        <strain evidence="8">K2</strain>
    </source>
</reference>
<dbReference type="SMART" id="SM00198">
    <property type="entry name" value="SCP"/>
    <property type="match status" value="1"/>
</dbReference>
<dbReference type="PANTHER" id="PTHR22906">
    <property type="entry name" value="PROPERDIN"/>
    <property type="match status" value="1"/>
</dbReference>
<accession>A0AAD9R784</accession>
<evidence type="ECO:0000313" key="8">
    <source>
        <dbReference type="EMBL" id="KAK2574393.1"/>
    </source>
</evidence>
<dbReference type="AlphaFoldDB" id="A0AAD9R784"/>
<dbReference type="Gene3D" id="2.20.100.10">
    <property type="entry name" value="Thrombospondin type-1 (TSP1) repeat"/>
    <property type="match status" value="2"/>
</dbReference>
<dbReference type="SUPFAM" id="SSF82895">
    <property type="entry name" value="TSP-1 type 1 repeat"/>
    <property type="match status" value="2"/>
</dbReference>
<dbReference type="PRINTS" id="PR01705">
    <property type="entry name" value="TSP1REPEAT"/>
</dbReference>